<feature type="chain" id="PRO_5040125050" description="LptD C-terminal domain-containing protein" evidence="1">
    <location>
        <begin position="18"/>
        <end position="368"/>
    </location>
</feature>
<dbReference type="PANTHER" id="PTHR30189:SF1">
    <property type="entry name" value="LPS-ASSEMBLY PROTEIN LPTD"/>
    <property type="match status" value="1"/>
</dbReference>
<dbReference type="InterPro" id="IPR050218">
    <property type="entry name" value="LptD"/>
</dbReference>
<dbReference type="GO" id="GO:0019867">
    <property type="term" value="C:outer membrane"/>
    <property type="evidence" value="ECO:0007669"/>
    <property type="project" value="InterPro"/>
</dbReference>
<dbReference type="EMBL" id="JAAAIN010000004">
    <property type="protein sequence ID" value="KAG0323312.1"/>
    <property type="molecule type" value="Genomic_DNA"/>
</dbReference>
<keyword evidence="4" id="KW-1185">Reference proteome</keyword>
<dbReference type="Proteomes" id="UP000823405">
    <property type="component" value="Unassembled WGS sequence"/>
</dbReference>
<evidence type="ECO:0000313" key="3">
    <source>
        <dbReference type="EMBL" id="KAG0323312.1"/>
    </source>
</evidence>
<dbReference type="AlphaFoldDB" id="A0A9P6RMX2"/>
<feature type="signal peptide" evidence="1">
    <location>
        <begin position="1"/>
        <end position="17"/>
    </location>
</feature>
<gene>
    <name evidence="3" type="ORF">BGZ97_008648</name>
</gene>
<name>A0A9P6RMX2_9FUNG</name>
<organism evidence="3 4">
    <name type="scientific">Linnemannia gamsii</name>
    <dbReference type="NCBI Taxonomy" id="64522"/>
    <lineage>
        <taxon>Eukaryota</taxon>
        <taxon>Fungi</taxon>
        <taxon>Fungi incertae sedis</taxon>
        <taxon>Mucoromycota</taxon>
        <taxon>Mortierellomycotina</taxon>
        <taxon>Mortierellomycetes</taxon>
        <taxon>Mortierellales</taxon>
        <taxon>Mortierellaceae</taxon>
        <taxon>Linnemannia</taxon>
    </lineage>
</organism>
<dbReference type="PANTHER" id="PTHR30189">
    <property type="entry name" value="LPS-ASSEMBLY PROTEIN"/>
    <property type="match status" value="1"/>
</dbReference>
<dbReference type="GO" id="GO:0061024">
    <property type="term" value="P:membrane organization"/>
    <property type="evidence" value="ECO:0007669"/>
    <property type="project" value="InterPro"/>
</dbReference>
<feature type="domain" description="LptD C-terminal" evidence="2">
    <location>
        <begin position="264"/>
        <end position="357"/>
    </location>
</feature>
<feature type="domain" description="LptD C-terminal" evidence="2">
    <location>
        <begin position="148"/>
        <end position="259"/>
    </location>
</feature>
<proteinExistence type="predicted"/>
<evidence type="ECO:0000256" key="1">
    <source>
        <dbReference type="SAM" id="SignalP"/>
    </source>
</evidence>
<keyword evidence="1" id="KW-0732">Signal</keyword>
<dbReference type="Pfam" id="PF04453">
    <property type="entry name" value="LptD"/>
    <property type="match status" value="2"/>
</dbReference>
<dbReference type="Gene3D" id="2.60.450.10">
    <property type="entry name" value="Lipopolysaccharide (LPS) transport protein A like domain"/>
    <property type="match status" value="1"/>
</dbReference>
<protein>
    <recommendedName>
        <fullName evidence="2">LptD C-terminal domain-containing protein</fullName>
    </recommendedName>
</protein>
<accession>A0A9P6RMX2</accession>
<dbReference type="GO" id="GO:1990351">
    <property type="term" value="C:transporter complex"/>
    <property type="evidence" value="ECO:0007669"/>
    <property type="project" value="TreeGrafter"/>
</dbReference>
<sequence>MAALLALPASMPLCAFSQPPGQHPLRAGHGAAKFVLGDQIEAQGEQQVTVSGAAEVRTPTLVIKGDRLHYDAATDQADAYGNVRIINKGNTFSGPEAHLKVKANEGYMLSPHYHFNAGGSGSAQRIDVLDPERTVITHGTYTGFMQSRRYAIYAQHRHQLKNGLGAYFNYNRVSDHTYPEDLTAGNIFMHGTQLLYQQEAGLTYNQGPWSALARVQRWQTLPPSAAPYGREPELNVKYERYDEYGFDFGAQANYSRFRIATADLTEDSGLVFERAVRFLGTEYIQTLEPRLYYVYTPYREQNFMPLFDTAEADFGLAEIYTENTFVGNDRVADASRLTAGITTRFTDPVTGDERGRIGGLIMASIAAA</sequence>
<reference evidence="3" key="1">
    <citation type="journal article" date="2020" name="Fungal Divers.">
        <title>Resolving the Mortierellaceae phylogeny through synthesis of multi-gene phylogenetics and phylogenomics.</title>
        <authorList>
            <person name="Vandepol N."/>
            <person name="Liber J."/>
            <person name="Desiro A."/>
            <person name="Na H."/>
            <person name="Kennedy M."/>
            <person name="Barry K."/>
            <person name="Grigoriev I.V."/>
            <person name="Miller A.N."/>
            <person name="O'Donnell K."/>
            <person name="Stajich J.E."/>
            <person name="Bonito G."/>
        </authorList>
    </citation>
    <scope>NUCLEOTIDE SEQUENCE</scope>
    <source>
        <strain evidence="3">NVP60</strain>
    </source>
</reference>
<evidence type="ECO:0000313" key="4">
    <source>
        <dbReference type="Proteomes" id="UP000823405"/>
    </source>
</evidence>
<dbReference type="InterPro" id="IPR007543">
    <property type="entry name" value="LptD_C"/>
</dbReference>
<dbReference type="OrthoDB" id="74991at2759"/>
<evidence type="ECO:0000259" key="2">
    <source>
        <dbReference type="Pfam" id="PF04453"/>
    </source>
</evidence>
<comment type="caution">
    <text evidence="3">The sequence shown here is derived from an EMBL/GenBank/DDBJ whole genome shotgun (WGS) entry which is preliminary data.</text>
</comment>